<feature type="domain" description="Histidine kinase" evidence="7">
    <location>
        <begin position="591"/>
        <end position="808"/>
    </location>
</feature>
<keyword evidence="5" id="KW-0418">Kinase</keyword>
<evidence type="ECO:0000256" key="5">
    <source>
        <dbReference type="ARBA" id="ARBA00022777"/>
    </source>
</evidence>
<evidence type="ECO:0000313" key="10">
    <source>
        <dbReference type="EMBL" id="TDS17688.1"/>
    </source>
</evidence>
<dbReference type="PRINTS" id="PR00344">
    <property type="entry name" value="BCTRLSENSOR"/>
</dbReference>
<keyword evidence="3" id="KW-0597">Phosphoprotein</keyword>
<protein>
    <recommendedName>
        <fullName evidence="2">histidine kinase</fullName>
        <ecNumber evidence="2">2.7.13.3</ecNumber>
    </recommendedName>
</protein>
<evidence type="ECO:0000256" key="4">
    <source>
        <dbReference type="ARBA" id="ARBA00022679"/>
    </source>
</evidence>
<dbReference type="PANTHER" id="PTHR43304:SF1">
    <property type="entry name" value="PAC DOMAIN-CONTAINING PROTEIN"/>
    <property type="match status" value="1"/>
</dbReference>
<dbReference type="InterPro" id="IPR036890">
    <property type="entry name" value="HATPase_C_sf"/>
</dbReference>
<dbReference type="Pfam" id="PF08447">
    <property type="entry name" value="PAS_3"/>
    <property type="match status" value="1"/>
</dbReference>
<gene>
    <name evidence="10" type="ORF">B0I21_101559</name>
</gene>
<dbReference type="SMART" id="SM00086">
    <property type="entry name" value="PAC"/>
    <property type="match status" value="3"/>
</dbReference>
<keyword evidence="11" id="KW-1185">Reference proteome</keyword>
<keyword evidence="6" id="KW-0175">Coiled coil</keyword>
<dbReference type="InterPro" id="IPR000700">
    <property type="entry name" value="PAS-assoc_C"/>
</dbReference>
<dbReference type="InterPro" id="IPR004358">
    <property type="entry name" value="Sig_transdc_His_kin-like_C"/>
</dbReference>
<dbReference type="RefSeq" id="WP_133638811.1">
    <property type="nucleotide sequence ID" value="NZ_SNZV01000001.1"/>
</dbReference>
<dbReference type="CDD" id="cd00130">
    <property type="entry name" value="PAS"/>
    <property type="match status" value="1"/>
</dbReference>
<dbReference type="InterPro" id="IPR000014">
    <property type="entry name" value="PAS"/>
</dbReference>
<dbReference type="GO" id="GO:0000155">
    <property type="term" value="F:phosphorelay sensor kinase activity"/>
    <property type="evidence" value="ECO:0007669"/>
    <property type="project" value="InterPro"/>
</dbReference>
<dbReference type="CDD" id="cd00082">
    <property type="entry name" value="HisKA"/>
    <property type="match status" value="1"/>
</dbReference>
<comment type="catalytic activity">
    <reaction evidence="1">
        <text>ATP + protein L-histidine = ADP + protein N-phospho-L-histidine.</text>
        <dbReference type="EC" id="2.7.13.3"/>
    </reaction>
</comment>
<dbReference type="InterPro" id="IPR052162">
    <property type="entry name" value="Sensor_kinase/Photoreceptor"/>
</dbReference>
<dbReference type="Gene3D" id="3.30.565.10">
    <property type="entry name" value="Histidine kinase-like ATPase, C-terminal domain"/>
    <property type="match status" value="1"/>
</dbReference>
<name>A0A4V3E2U0_9SPHI</name>
<dbReference type="Proteomes" id="UP000294752">
    <property type="component" value="Unassembled WGS sequence"/>
</dbReference>
<dbReference type="EMBL" id="SNZV01000001">
    <property type="protein sequence ID" value="TDS17688.1"/>
    <property type="molecule type" value="Genomic_DNA"/>
</dbReference>
<dbReference type="PROSITE" id="PS50109">
    <property type="entry name" value="HIS_KIN"/>
    <property type="match status" value="1"/>
</dbReference>
<evidence type="ECO:0000256" key="3">
    <source>
        <dbReference type="ARBA" id="ARBA00022553"/>
    </source>
</evidence>
<evidence type="ECO:0000259" key="7">
    <source>
        <dbReference type="PROSITE" id="PS50109"/>
    </source>
</evidence>
<dbReference type="EC" id="2.7.13.3" evidence="2"/>
<dbReference type="Gene3D" id="1.10.287.130">
    <property type="match status" value="1"/>
</dbReference>
<dbReference type="Gene3D" id="2.10.70.100">
    <property type="match status" value="1"/>
</dbReference>
<dbReference type="OrthoDB" id="741455at2"/>
<dbReference type="Pfam" id="PF00512">
    <property type="entry name" value="HisKA"/>
    <property type="match status" value="1"/>
</dbReference>
<dbReference type="InterPro" id="IPR003594">
    <property type="entry name" value="HATPase_dom"/>
</dbReference>
<comment type="caution">
    <text evidence="10">The sequence shown here is derived from an EMBL/GenBank/DDBJ whole genome shotgun (WGS) entry which is preliminary data.</text>
</comment>
<dbReference type="InterPro" id="IPR013655">
    <property type="entry name" value="PAS_fold_3"/>
</dbReference>
<dbReference type="InterPro" id="IPR001610">
    <property type="entry name" value="PAC"/>
</dbReference>
<evidence type="ECO:0000256" key="1">
    <source>
        <dbReference type="ARBA" id="ARBA00000085"/>
    </source>
</evidence>
<evidence type="ECO:0000313" key="11">
    <source>
        <dbReference type="Proteomes" id="UP000294752"/>
    </source>
</evidence>
<keyword evidence="4" id="KW-0808">Transferase</keyword>
<dbReference type="Gene3D" id="3.30.450.20">
    <property type="entry name" value="PAS domain"/>
    <property type="match status" value="4"/>
</dbReference>
<dbReference type="CDD" id="cd00075">
    <property type="entry name" value="HATPase"/>
    <property type="match status" value="1"/>
</dbReference>
<dbReference type="SMART" id="SM00388">
    <property type="entry name" value="HisKA"/>
    <property type="match status" value="1"/>
</dbReference>
<dbReference type="PROSITE" id="PS50113">
    <property type="entry name" value="PAC"/>
    <property type="match status" value="1"/>
</dbReference>
<accession>A0A4V3E2U0</accession>
<feature type="coiled-coil region" evidence="6">
    <location>
        <begin position="269"/>
        <end position="324"/>
    </location>
</feature>
<dbReference type="Pfam" id="PF02518">
    <property type="entry name" value="HATPase_c"/>
    <property type="match status" value="1"/>
</dbReference>
<feature type="domain" description="PAC" evidence="9">
    <location>
        <begin position="404"/>
        <end position="457"/>
    </location>
</feature>
<dbReference type="InterPro" id="IPR036097">
    <property type="entry name" value="HisK_dim/P_sf"/>
</dbReference>
<evidence type="ECO:0000256" key="2">
    <source>
        <dbReference type="ARBA" id="ARBA00012438"/>
    </source>
</evidence>
<dbReference type="AlphaFoldDB" id="A0A4V3E2U0"/>
<proteinExistence type="predicted"/>
<evidence type="ECO:0000259" key="8">
    <source>
        <dbReference type="PROSITE" id="PS50112"/>
    </source>
</evidence>
<dbReference type="SUPFAM" id="SSF55785">
    <property type="entry name" value="PYP-like sensor domain (PAS domain)"/>
    <property type="match status" value="3"/>
</dbReference>
<dbReference type="FunFam" id="3.30.565.10:FF:000006">
    <property type="entry name" value="Sensor histidine kinase WalK"/>
    <property type="match status" value="1"/>
</dbReference>
<reference evidence="10 11" key="1">
    <citation type="submission" date="2019-03" db="EMBL/GenBank/DDBJ databases">
        <title>Genomic Encyclopedia of Type Strains, Phase III (KMG-III): the genomes of soil and plant-associated and newly described type strains.</title>
        <authorList>
            <person name="Whitman W."/>
        </authorList>
    </citation>
    <scope>NUCLEOTIDE SEQUENCE [LARGE SCALE GENOMIC DNA]</scope>
    <source>
        <strain evidence="10 11">CGMCC 1.12801</strain>
    </source>
</reference>
<dbReference type="Pfam" id="PF13188">
    <property type="entry name" value="PAS_8"/>
    <property type="match status" value="1"/>
</dbReference>
<dbReference type="NCBIfam" id="TIGR00229">
    <property type="entry name" value="sensory_box"/>
    <property type="match status" value="2"/>
</dbReference>
<dbReference type="SUPFAM" id="SSF47384">
    <property type="entry name" value="Homodimeric domain of signal transducing histidine kinase"/>
    <property type="match status" value="1"/>
</dbReference>
<dbReference type="SUPFAM" id="SSF55874">
    <property type="entry name" value="ATPase domain of HSP90 chaperone/DNA topoisomerase II/histidine kinase"/>
    <property type="match status" value="1"/>
</dbReference>
<dbReference type="InterPro" id="IPR003661">
    <property type="entry name" value="HisK_dim/P_dom"/>
</dbReference>
<dbReference type="InterPro" id="IPR005467">
    <property type="entry name" value="His_kinase_dom"/>
</dbReference>
<organism evidence="10 11">
    <name type="scientific">Sphingobacterium paludis</name>
    <dbReference type="NCBI Taxonomy" id="1476465"/>
    <lineage>
        <taxon>Bacteria</taxon>
        <taxon>Pseudomonadati</taxon>
        <taxon>Bacteroidota</taxon>
        <taxon>Sphingobacteriia</taxon>
        <taxon>Sphingobacteriales</taxon>
        <taxon>Sphingobacteriaceae</taxon>
        <taxon>Sphingobacterium</taxon>
    </lineage>
</organism>
<evidence type="ECO:0000259" key="9">
    <source>
        <dbReference type="PROSITE" id="PS50113"/>
    </source>
</evidence>
<sequence length="815" mass="92628">MLTSDQVLFDVLRYAPDALAVFDGPELNIAFANERMLHIWNRKDNIIGEPFASVFSNTDPHSFLKILQNVWYTARTQQLNHVPIQITTNEQQQVCYYDFEFKALVDKEGLTYAIIQSVKNVGAAKTGLEDKLSVKEIDDVIIQAELAKKSAQIGLFDLDIKRNMLSWDQRCRDLFFVTADKKGDSPLDFLNGIYPADKLSVIRALSEAYDEHNKQADFNVTFRTGTDNHGPLKRLHALGLVYFDTENKPIRLIGSVRDISDATSAMDALKKRDIEFQQVNRELSSLNEELMALNKDLEASNLSLVKAEEISRSLNDELQDAFDKLKLNEDRMNLAIQSAELGTWTLDIAEANVFFDDRTKEMFGYPSGNAIPYHEVLRYIHDDDRAFVDQAVQTAIDPKSGGLYEVQFRTVGATDGRLRWLHCKGRAYFDELNQPMLFSGTARDITDVTIAQEKIDHFNHLIAEKEKIHQLIVDSAQIGTFTFNRKTNAIQLNEHARAMFALEEDQHIALQALEAYLAVAERAIHDALLHNKPCDYTHQLVDHRSGKMKWLRSFGNGTENQERPDNMFYGVIIDITAQKEEEQRKIDFLSIASHELRSPLTSLSGYLQILMLKRNQMDDDRVNAMIINATRQAERMRLLIDSFLDIARVNEGKLQLRRSTFHADALFVDIKKTLSETISSHSFVFEHDLDTLSLYADRDKLEQVIINFVNNAIKYAPSGTAIRVEAEQVGDQLITRVVDQGSGISLSEQAKIFERFYRIENAQNVHVNGFGIGLFISKEIVRLHHGEIGLTSEEGQGTTFWFAIPILDGADLPSK</sequence>
<dbReference type="PANTHER" id="PTHR43304">
    <property type="entry name" value="PHYTOCHROME-LIKE PROTEIN CPH1"/>
    <property type="match status" value="1"/>
</dbReference>
<dbReference type="PROSITE" id="PS50112">
    <property type="entry name" value="PAS"/>
    <property type="match status" value="1"/>
</dbReference>
<dbReference type="SMART" id="SM00091">
    <property type="entry name" value="PAS"/>
    <property type="match status" value="4"/>
</dbReference>
<feature type="domain" description="PAS" evidence="8">
    <location>
        <begin position="328"/>
        <end position="399"/>
    </location>
</feature>
<evidence type="ECO:0000256" key="6">
    <source>
        <dbReference type="SAM" id="Coils"/>
    </source>
</evidence>
<dbReference type="SMART" id="SM00387">
    <property type="entry name" value="HATPase_c"/>
    <property type="match status" value="1"/>
</dbReference>
<dbReference type="InterPro" id="IPR035965">
    <property type="entry name" value="PAS-like_dom_sf"/>
</dbReference>